<evidence type="ECO:0000313" key="6">
    <source>
        <dbReference type="Proteomes" id="UP000036771"/>
    </source>
</evidence>
<dbReference type="EMBL" id="BBVC01000001">
    <property type="protein sequence ID" value="GAO97372.1"/>
    <property type="molecule type" value="Genomic_DNA"/>
</dbReference>
<reference evidence="5 6" key="1">
    <citation type="submission" date="2015-03" db="EMBL/GenBank/DDBJ databases">
        <title>Caedibacter varicaedens, whole genome shotgun sequence.</title>
        <authorList>
            <person name="Suzuki H."/>
            <person name="Dapper A.L."/>
            <person name="Gibson A.K."/>
            <person name="Jackson C."/>
            <person name="Lee H."/>
            <person name="Pejaver V.R."/>
            <person name="Doak T."/>
            <person name="Lynch M."/>
        </authorList>
    </citation>
    <scope>NUCLEOTIDE SEQUENCE [LARGE SCALE GENOMIC DNA]</scope>
</reference>
<keyword evidence="2" id="KW-0184">Conjugation</keyword>
<gene>
    <name evidence="5" type="primary">mobA</name>
    <name evidence="5" type="ORF">Cva_00003</name>
</gene>
<feature type="region of interest" description="Disordered" evidence="3">
    <location>
        <begin position="226"/>
        <end position="260"/>
    </location>
</feature>
<keyword evidence="6" id="KW-1185">Reference proteome</keyword>
<organism evidence="5 6">
    <name type="scientific">Caedimonas varicaedens</name>
    <dbReference type="NCBI Taxonomy" id="1629334"/>
    <lineage>
        <taxon>Bacteria</taxon>
        <taxon>Pseudomonadati</taxon>
        <taxon>Pseudomonadota</taxon>
        <taxon>Alphaproteobacteria</taxon>
        <taxon>Holosporales</taxon>
        <taxon>Caedimonadaceae</taxon>
        <taxon>Caedimonas</taxon>
    </lineage>
</organism>
<evidence type="ECO:0000313" key="5">
    <source>
        <dbReference type="EMBL" id="GAO97372.1"/>
    </source>
</evidence>
<dbReference type="Gene3D" id="3.30.930.30">
    <property type="match status" value="1"/>
</dbReference>
<sequence length="309" mass="35428">MAIYSFTIRIISRSKTNTVDALAYRAGTKVICPRTGETFNYSSKEVQHVELLLPEGAPQWARKLQGLMAEDRQKGAQEFCNRVENAEKRKDAQVYREFRLTLPLEFTQEQSIALTQEYIQDQACKLGMTALLNFHFDEDPETGKANSHCHVLLLTRRLTEEGLSVKKDRSWNKKTQHETWREQWAAYLNFHLKLNGFDVIVDHRSYTEQGIDLEPQPKLGQNIRQMEKRSGLSHRNQTGKEAARNKGENVSSPNSSALNKRMQFDSISVRNIGRLIQKPERVLRSSPNINPPLCGGMWKESCPNIANNI</sequence>
<dbReference type="AlphaFoldDB" id="A0A0K8MAA7"/>
<dbReference type="InterPro" id="IPR005053">
    <property type="entry name" value="MobA_MobL"/>
</dbReference>
<evidence type="ECO:0000256" key="2">
    <source>
        <dbReference type="ARBA" id="ARBA00022971"/>
    </source>
</evidence>
<dbReference type="STRING" id="1629334.Cva_00003"/>
<evidence type="ECO:0000256" key="3">
    <source>
        <dbReference type="SAM" id="MobiDB-lite"/>
    </source>
</evidence>
<feature type="domain" description="MobA/MobL protein" evidence="4">
    <location>
        <begin position="19"/>
        <end position="229"/>
    </location>
</feature>
<dbReference type="Proteomes" id="UP000036771">
    <property type="component" value="Unassembled WGS sequence"/>
</dbReference>
<accession>A0A0K8MAA7</accession>
<proteinExistence type="inferred from homology"/>
<comment type="similarity">
    <text evidence="1">Belongs to the MobA/MobL family.</text>
</comment>
<protein>
    <submittedName>
        <fullName evidence="5">Mobilization protein A</fullName>
    </submittedName>
</protein>
<name>A0A0K8MAA7_9PROT</name>
<feature type="compositionally biased region" description="Polar residues" evidence="3">
    <location>
        <begin position="248"/>
        <end position="258"/>
    </location>
</feature>
<dbReference type="Pfam" id="PF03389">
    <property type="entry name" value="MobA_MobL"/>
    <property type="match status" value="1"/>
</dbReference>
<comment type="caution">
    <text evidence="5">The sequence shown here is derived from an EMBL/GenBank/DDBJ whole genome shotgun (WGS) entry which is preliminary data.</text>
</comment>
<evidence type="ECO:0000256" key="1">
    <source>
        <dbReference type="ARBA" id="ARBA00010873"/>
    </source>
</evidence>
<evidence type="ECO:0000259" key="4">
    <source>
        <dbReference type="Pfam" id="PF03389"/>
    </source>
</evidence>